<dbReference type="PROSITE" id="PS51463">
    <property type="entry name" value="P_GLUCOSE_ISOMERASE_3"/>
    <property type="match status" value="1"/>
</dbReference>
<dbReference type="SUPFAM" id="SSF53697">
    <property type="entry name" value="SIS domain"/>
    <property type="match status" value="1"/>
</dbReference>
<dbReference type="EC" id="5.3.1.9" evidence="4"/>
<dbReference type="GO" id="GO:0005829">
    <property type="term" value="C:cytosol"/>
    <property type="evidence" value="ECO:0007669"/>
    <property type="project" value="TreeGrafter"/>
</dbReference>
<organism evidence="4">
    <name type="scientific">Nitratifractor salsuginis</name>
    <dbReference type="NCBI Taxonomy" id="269261"/>
    <lineage>
        <taxon>Bacteria</taxon>
        <taxon>Pseudomonadati</taxon>
        <taxon>Campylobacterota</taxon>
        <taxon>Epsilonproteobacteria</taxon>
        <taxon>Campylobacterales</taxon>
        <taxon>Sulfurovaceae</taxon>
        <taxon>Nitratifractor</taxon>
    </lineage>
</organism>
<dbReference type="GO" id="GO:0051156">
    <property type="term" value="P:glucose 6-phosphate metabolic process"/>
    <property type="evidence" value="ECO:0007669"/>
    <property type="project" value="TreeGrafter"/>
</dbReference>
<accession>A0A7V2SJ04</accession>
<proteinExistence type="predicted"/>
<gene>
    <name evidence="4" type="ORF">ENJ74_02690</name>
</gene>
<dbReference type="PANTHER" id="PTHR11469">
    <property type="entry name" value="GLUCOSE-6-PHOSPHATE ISOMERASE"/>
    <property type="match status" value="1"/>
</dbReference>
<dbReference type="PANTHER" id="PTHR11469:SF1">
    <property type="entry name" value="GLUCOSE-6-PHOSPHATE ISOMERASE"/>
    <property type="match status" value="1"/>
</dbReference>
<reference evidence="4" key="1">
    <citation type="journal article" date="2020" name="mSystems">
        <title>Genome- and Community-Level Interaction Insights into Carbon Utilization and Element Cycling Functions of Hydrothermarchaeota in Hydrothermal Sediment.</title>
        <authorList>
            <person name="Zhou Z."/>
            <person name="Liu Y."/>
            <person name="Xu W."/>
            <person name="Pan J."/>
            <person name="Luo Z.H."/>
            <person name="Li M."/>
        </authorList>
    </citation>
    <scope>NUCLEOTIDE SEQUENCE [LARGE SCALE GENOMIC DNA]</scope>
    <source>
        <strain evidence="4">HyVt-513</strain>
    </source>
</reference>
<protein>
    <submittedName>
        <fullName evidence="4">Glucose-6-phosphate isomerase</fullName>
        <ecNumber evidence="4">5.3.1.9</ecNumber>
    </submittedName>
</protein>
<sequence>MIEFRMPWRNESEEGYRRIAMVRDRLQWEKEQGISGYYHLPETEEGLIGRVESLARDGLPREVETLAVIGIGGSSLGAKAIDRALRVGRPDIKELLFLENTDPLDIAEKFARIDRERTLFLLISKS</sequence>
<keyword evidence="2" id="KW-0324">Glycolysis</keyword>
<dbReference type="GO" id="GO:0048029">
    <property type="term" value="F:monosaccharide binding"/>
    <property type="evidence" value="ECO:0007669"/>
    <property type="project" value="TreeGrafter"/>
</dbReference>
<dbReference type="Pfam" id="PF00342">
    <property type="entry name" value="PGI"/>
    <property type="match status" value="1"/>
</dbReference>
<dbReference type="InterPro" id="IPR001672">
    <property type="entry name" value="G6P_Isomerase"/>
</dbReference>
<dbReference type="EMBL" id="DRNO01000182">
    <property type="protein sequence ID" value="HFC03759.1"/>
    <property type="molecule type" value="Genomic_DNA"/>
</dbReference>
<evidence type="ECO:0000256" key="2">
    <source>
        <dbReference type="ARBA" id="ARBA00023152"/>
    </source>
</evidence>
<dbReference type="GO" id="GO:0097367">
    <property type="term" value="F:carbohydrate derivative binding"/>
    <property type="evidence" value="ECO:0007669"/>
    <property type="project" value="InterPro"/>
</dbReference>
<evidence type="ECO:0000256" key="3">
    <source>
        <dbReference type="ARBA" id="ARBA00023235"/>
    </source>
</evidence>
<evidence type="ECO:0000256" key="1">
    <source>
        <dbReference type="ARBA" id="ARBA00022432"/>
    </source>
</evidence>
<dbReference type="InterPro" id="IPR046348">
    <property type="entry name" value="SIS_dom_sf"/>
</dbReference>
<feature type="non-terminal residue" evidence="4">
    <location>
        <position position="126"/>
    </location>
</feature>
<dbReference type="Gene3D" id="3.40.50.10490">
    <property type="entry name" value="Glucose-6-phosphate isomerase like protein, domain 1"/>
    <property type="match status" value="1"/>
</dbReference>
<dbReference type="GO" id="GO:0004347">
    <property type="term" value="F:glucose-6-phosphate isomerase activity"/>
    <property type="evidence" value="ECO:0007669"/>
    <property type="project" value="UniProtKB-EC"/>
</dbReference>
<dbReference type="Proteomes" id="UP000885722">
    <property type="component" value="Unassembled WGS sequence"/>
</dbReference>
<keyword evidence="3 4" id="KW-0413">Isomerase</keyword>
<name>A0A7V2SJ04_9BACT</name>
<dbReference type="GO" id="GO:0006096">
    <property type="term" value="P:glycolytic process"/>
    <property type="evidence" value="ECO:0007669"/>
    <property type="project" value="UniProtKB-KW"/>
</dbReference>
<keyword evidence="1" id="KW-0312">Gluconeogenesis</keyword>
<dbReference type="AlphaFoldDB" id="A0A7V2SJ04"/>
<dbReference type="GO" id="GO:0006094">
    <property type="term" value="P:gluconeogenesis"/>
    <property type="evidence" value="ECO:0007669"/>
    <property type="project" value="UniProtKB-KW"/>
</dbReference>
<comment type="caution">
    <text evidence="4">The sequence shown here is derived from an EMBL/GenBank/DDBJ whole genome shotgun (WGS) entry which is preliminary data.</text>
</comment>
<evidence type="ECO:0000313" key="4">
    <source>
        <dbReference type="EMBL" id="HFC03759.1"/>
    </source>
</evidence>